<dbReference type="PANTHER" id="PTHR31903:SF4">
    <property type="entry name" value="OS11G0490300 PROTEIN"/>
    <property type="match status" value="1"/>
</dbReference>
<reference evidence="3" key="1">
    <citation type="journal article" date="2023" name="Proc. Natl. Acad. Sci. U.S.A.">
        <title>Genomic and structural basis for evolution of tropane alkaloid biosynthesis.</title>
        <authorList>
            <person name="Wanga Y.-J."/>
            <person name="Taina T."/>
            <person name="Yua J.-Y."/>
            <person name="Lia J."/>
            <person name="Xua B."/>
            <person name="Chenc J."/>
            <person name="D'Auriad J.C."/>
            <person name="Huanga J.-P."/>
            <person name="Huanga S.-X."/>
        </authorList>
    </citation>
    <scope>NUCLEOTIDE SEQUENCE [LARGE SCALE GENOMIC DNA]</scope>
    <source>
        <strain evidence="3">cv. KIB-2019</strain>
    </source>
</reference>
<sequence length="221" mass="24828">MRNKGKVHPSPSSTTATNCDSLSVLNLLPAAIIAIASVLSLEDRQVLAYMLTRSIKPTTFSPSNKTHKSPLFHCQCFDCYTTYWFRWDSSPNRELIHQVIEAFEEHLNTNEHYSNKKNRINKKKDKIVRPSSGLHSFIMQEEKKILPEIKDDFVHVLPEITDLSSENEVEVVAAPLPVTTVLVQGTAAAVNGGHKGLARKVLPDVLGLFNSRLWNLWSPNV</sequence>
<keyword evidence="1" id="KW-1133">Transmembrane helix</keyword>
<name>A0A9Q1LYI6_9SOLA</name>
<evidence type="ECO:0000256" key="1">
    <source>
        <dbReference type="SAM" id="Phobius"/>
    </source>
</evidence>
<evidence type="ECO:0000313" key="3">
    <source>
        <dbReference type="Proteomes" id="UP001152561"/>
    </source>
</evidence>
<protein>
    <submittedName>
        <fullName evidence="2">Uncharacterized protein</fullName>
    </submittedName>
</protein>
<keyword evidence="3" id="KW-1185">Reference proteome</keyword>
<evidence type="ECO:0000313" key="2">
    <source>
        <dbReference type="EMBL" id="KAJ8547737.1"/>
    </source>
</evidence>
<organism evidence="2 3">
    <name type="scientific">Anisodus acutangulus</name>
    <dbReference type="NCBI Taxonomy" id="402998"/>
    <lineage>
        <taxon>Eukaryota</taxon>
        <taxon>Viridiplantae</taxon>
        <taxon>Streptophyta</taxon>
        <taxon>Embryophyta</taxon>
        <taxon>Tracheophyta</taxon>
        <taxon>Spermatophyta</taxon>
        <taxon>Magnoliopsida</taxon>
        <taxon>eudicotyledons</taxon>
        <taxon>Gunneridae</taxon>
        <taxon>Pentapetalae</taxon>
        <taxon>asterids</taxon>
        <taxon>lamiids</taxon>
        <taxon>Solanales</taxon>
        <taxon>Solanaceae</taxon>
        <taxon>Solanoideae</taxon>
        <taxon>Hyoscyameae</taxon>
        <taxon>Anisodus</taxon>
    </lineage>
</organism>
<dbReference type="OrthoDB" id="1937859at2759"/>
<feature type="transmembrane region" description="Helical" evidence="1">
    <location>
        <begin position="22"/>
        <end position="41"/>
    </location>
</feature>
<keyword evidence="1" id="KW-0472">Membrane</keyword>
<dbReference type="EMBL" id="JAJAGQ010000012">
    <property type="protein sequence ID" value="KAJ8547737.1"/>
    <property type="molecule type" value="Genomic_DNA"/>
</dbReference>
<dbReference type="PANTHER" id="PTHR31903">
    <property type="entry name" value="F12F1.11-RELATED"/>
    <property type="match status" value="1"/>
</dbReference>
<gene>
    <name evidence="2" type="ORF">K7X08_011323</name>
</gene>
<dbReference type="AlphaFoldDB" id="A0A9Q1LYI6"/>
<comment type="caution">
    <text evidence="2">The sequence shown here is derived from an EMBL/GenBank/DDBJ whole genome shotgun (WGS) entry which is preliminary data.</text>
</comment>
<proteinExistence type="predicted"/>
<dbReference type="Proteomes" id="UP001152561">
    <property type="component" value="Unassembled WGS sequence"/>
</dbReference>
<keyword evidence="1" id="KW-0812">Transmembrane</keyword>
<accession>A0A9Q1LYI6</accession>